<evidence type="ECO:0000256" key="1">
    <source>
        <dbReference type="SAM" id="MobiDB-lite"/>
    </source>
</evidence>
<dbReference type="EMBL" id="BEZZ01000601">
    <property type="protein sequence ID" value="GCC34468.1"/>
    <property type="molecule type" value="Genomic_DNA"/>
</dbReference>
<accession>A0A401SVR1</accession>
<dbReference type="Proteomes" id="UP000287033">
    <property type="component" value="Unassembled WGS sequence"/>
</dbReference>
<evidence type="ECO:0000313" key="2">
    <source>
        <dbReference type="EMBL" id="GCC34468.1"/>
    </source>
</evidence>
<sequence length="88" mass="9212">MPLQLNSHPHPLVRLACGGQGGSSGEAGEVRLPGTASQTLLRDELQLWLMGADMGLDMSLRGVIDSGSRGSPALNSQPLGNLQPRPIE</sequence>
<proteinExistence type="predicted"/>
<feature type="region of interest" description="Disordered" evidence="1">
    <location>
        <begin position="62"/>
        <end position="88"/>
    </location>
</feature>
<keyword evidence="3" id="KW-1185">Reference proteome</keyword>
<comment type="caution">
    <text evidence="2">The sequence shown here is derived from an EMBL/GenBank/DDBJ whole genome shotgun (WGS) entry which is preliminary data.</text>
</comment>
<organism evidence="2 3">
    <name type="scientific">Chiloscyllium punctatum</name>
    <name type="common">Brownbanded bambooshark</name>
    <name type="synonym">Hemiscyllium punctatum</name>
    <dbReference type="NCBI Taxonomy" id="137246"/>
    <lineage>
        <taxon>Eukaryota</taxon>
        <taxon>Metazoa</taxon>
        <taxon>Chordata</taxon>
        <taxon>Craniata</taxon>
        <taxon>Vertebrata</taxon>
        <taxon>Chondrichthyes</taxon>
        <taxon>Elasmobranchii</taxon>
        <taxon>Galeomorphii</taxon>
        <taxon>Galeoidea</taxon>
        <taxon>Orectolobiformes</taxon>
        <taxon>Hemiscylliidae</taxon>
        <taxon>Chiloscyllium</taxon>
    </lineage>
</organism>
<name>A0A401SVR1_CHIPU</name>
<gene>
    <name evidence="2" type="ORF">chiPu_0012942</name>
</gene>
<evidence type="ECO:0000313" key="3">
    <source>
        <dbReference type="Proteomes" id="UP000287033"/>
    </source>
</evidence>
<protein>
    <submittedName>
        <fullName evidence="2">Uncharacterized protein</fullName>
    </submittedName>
</protein>
<dbReference type="AlphaFoldDB" id="A0A401SVR1"/>
<feature type="region of interest" description="Disordered" evidence="1">
    <location>
        <begin position="1"/>
        <end position="30"/>
    </location>
</feature>
<reference evidence="2 3" key="1">
    <citation type="journal article" date="2018" name="Nat. Ecol. Evol.">
        <title>Shark genomes provide insights into elasmobranch evolution and the origin of vertebrates.</title>
        <authorList>
            <person name="Hara Y"/>
            <person name="Yamaguchi K"/>
            <person name="Onimaru K"/>
            <person name="Kadota M"/>
            <person name="Koyanagi M"/>
            <person name="Keeley SD"/>
            <person name="Tatsumi K"/>
            <person name="Tanaka K"/>
            <person name="Motone F"/>
            <person name="Kageyama Y"/>
            <person name="Nozu R"/>
            <person name="Adachi N"/>
            <person name="Nishimura O"/>
            <person name="Nakagawa R"/>
            <person name="Tanegashima C"/>
            <person name="Kiyatake I"/>
            <person name="Matsumoto R"/>
            <person name="Murakumo K"/>
            <person name="Nishida K"/>
            <person name="Terakita A"/>
            <person name="Kuratani S"/>
            <person name="Sato K"/>
            <person name="Hyodo S Kuraku.S."/>
        </authorList>
    </citation>
    <scope>NUCLEOTIDE SEQUENCE [LARGE SCALE GENOMIC DNA]</scope>
</reference>